<dbReference type="Proteomes" id="UP001143856">
    <property type="component" value="Unassembled WGS sequence"/>
</dbReference>
<keyword evidence="2" id="KW-1185">Reference proteome</keyword>
<sequence>MSNLLNDAAGCASLLTLAEDVLKQTQDIVTYLRANNIPEPTFAVDSDPTPESAEYSALQSSLTASLEDLQRLVEGPRKFLRSVCLLGLELTTFQIALDFDFFTIVAPGQEISVSELAKKAGLDADRTRRTVNMLMTHRFFQESRPGWISHSSSSVVLFQDPEIRAAVHYW</sequence>
<dbReference type="EMBL" id="JAPDGR010000134">
    <property type="protein sequence ID" value="KAJ2995406.1"/>
    <property type="molecule type" value="Genomic_DNA"/>
</dbReference>
<evidence type="ECO:0000313" key="2">
    <source>
        <dbReference type="Proteomes" id="UP001143856"/>
    </source>
</evidence>
<gene>
    <name evidence="1" type="ORF">NUW58_g1278</name>
</gene>
<comment type="caution">
    <text evidence="1">The sequence shown here is derived from an EMBL/GenBank/DDBJ whole genome shotgun (WGS) entry which is preliminary data.</text>
</comment>
<reference evidence="1" key="1">
    <citation type="submission" date="2022-10" db="EMBL/GenBank/DDBJ databases">
        <title>Genome Sequence of Xylaria curta.</title>
        <authorList>
            <person name="Buettner E."/>
        </authorList>
    </citation>
    <scope>NUCLEOTIDE SEQUENCE</scope>
    <source>
        <strain evidence="1">Babe10</strain>
    </source>
</reference>
<protein>
    <submittedName>
        <fullName evidence="1">Uncharacterized protein</fullName>
    </submittedName>
</protein>
<organism evidence="1 2">
    <name type="scientific">Xylaria curta</name>
    <dbReference type="NCBI Taxonomy" id="42375"/>
    <lineage>
        <taxon>Eukaryota</taxon>
        <taxon>Fungi</taxon>
        <taxon>Dikarya</taxon>
        <taxon>Ascomycota</taxon>
        <taxon>Pezizomycotina</taxon>
        <taxon>Sordariomycetes</taxon>
        <taxon>Xylariomycetidae</taxon>
        <taxon>Xylariales</taxon>
        <taxon>Xylariaceae</taxon>
        <taxon>Xylaria</taxon>
    </lineage>
</organism>
<accession>A0ACC1PMI9</accession>
<evidence type="ECO:0000313" key="1">
    <source>
        <dbReference type="EMBL" id="KAJ2995406.1"/>
    </source>
</evidence>
<proteinExistence type="predicted"/>
<name>A0ACC1PMI9_9PEZI</name>